<dbReference type="Pfam" id="PF18921">
    <property type="entry name" value="Cyanophycin_syn"/>
    <property type="match status" value="1"/>
</dbReference>
<dbReference type="EMBL" id="JAGZSV010000018">
    <property type="protein sequence ID" value="MBS6940238.1"/>
    <property type="molecule type" value="Genomic_DNA"/>
</dbReference>
<organism evidence="2 3">
    <name type="scientific">Slackia piriformis</name>
    <dbReference type="NCBI Taxonomy" id="626934"/>
    <lineage>
        <taxon>Bacteria</taxon>
        <taxon>Bacillati</taxon>
        <taxon>Actinomycetota</taxon>
        <taxon>Coriobacteriia</taxon>
        <taxon>Eggerthellales</taxon>
        <taxon>Eggerthellaceae</taxon>
        <taxon>Slackia</taxon>
    </lineage>
</organism>
<accession>A0A943UWX4</accession>
<dbReference type="InterPro" id="IPR044019">
    <property type="entry name" value="Cyanophycin_syn_N"/>
</dbReference>
<gene>
    <name evidence="2" type="ORF">KH142_01915</name>
</gene>
<evidence type="ECO:0000313" key="3">
    <source>
        <dbReference type="Proteomes" id="UP000727506"/>
    </source>
</evidence>
<dbReference type="AlphaFoldDB" id="A0A943UWX4"/>
<protein>
    <recommendedName>
        <fullName evidence="1">Cyanophycin synthase-like N-terminal domain-containing protein</fullName>
    </recommendedName>
</protein>
<reference evidence="2" key="1">
    <citation type="submission" date="2021-02" db="EMBL/GenBank/DDBJ databases">
        <title>Infant gut strain persistence is associated with maternal origin, phylogeny, and functional potential including surface adhesion and iron acquisition.</title>
        <authorList>
            <person name="Lou Y.C."/>
        </authorList>
    </citation>
    <scope>NUCLEOTIDE SEQUENCE</scope>
    <source>
        <strain evidence="2">L2_039_000G1_dasL2_039_000G1_concoct_11</strain>
    </source>
</reference>
<dbReference type="Proteomes" id="UP000727506">
    <property type="component" value="Unassembled WGS sequence"/>
</dbReference>
<feature type="domain" description="Cyanophycin synthase-like N-terminal" evidence="1">
    <location>
        <begin position="30"/>
        <end position="129"/>
    </location>
</feature>
<sequence>MRPIGIEHVAVRPDRIVADVRVGDERYASTSPALVAAALRRFPHLLSHACVNGKGSTFAAVADDTSIVHLLEHMVIEEQVRIGGEGPVYVGKSVWIDRRRLRGRVEVSYVDDLVALRALKAAQEWLDAFLSRGRFPSSCDSCRSVANGET</sequence>
<evidence type="ECO:0000313" key="2">
    <source>
        <dbReference type="EMBL" id="MBS6940238.1"/>
    </source>
</evidence>
<proteinExistence type="predicted"/>
<comment type="caution">
    <text evidence="2">The sequence shown here is derived from an EMBL/GenBank/DDBJ whole genome shotgun (WGS) entry which is preliminary data.</text>
</comment>
<evidence type="ECO:0000259" key="1">
    <source>
        <dbReference type="Pfam" id="PF18921"/>
    </source>
</evidence>
<name>A0A943UWX4_9ACTN</name>